<keyword evidence="5 8" id="KW-0812">Transmembrane</keyword>
<evidence type="ECO:0000256" key="7">
    <source>
        <dbReference type="ARBA" id="ARBA00023136"/>
    </source>
</evidence>
<feature type="transmembrane region" description="Helical" evidence="8">
    <location>
        <begin position="60"/>
        <end position="77"/>
    </location>
</feature>
<dbReference type="GO" id="GO:0005886">
    <property type="term" value="C:plasma membrane"/>
    <property type="evidence" value="ECO:0007669"/>
    <property type="project" value="UniProtKB-SubCell"/>
</dbReference>
<dbReference type="InterPro" id="IPR038665">
    <property type="entry name" value="Voltage-dep_anion_channel_sf"/>
</dbReference>
<feature type="transmembrane region" description="Helical" evidence="8">
    <location>
        <begin position="29"/>
        <end position="48"/>
    </location>
</feature>
<feature type="transmembrane region" description="Helical" evidence="8">
    <location>
        <begin position="97"/>
        <end position="119"/>
    </location>
</feature>
<gene>
    <name evidence="9" type="ORF">DI603_10815</name>
</gene>
<comment type="subcellular location">
    <subcellularLocation>
        <location evidence="1">Cell membrane</location>
        <topology evidence="1">Multi-pass membrane protein</topology>
    </subcellularLocation>
</comment>
<evidence type="ECO:0000256" key="2">
    <source>
        <dbReference type="ARBA" id="ARBA00008566"/>
    </source>
</evidence>
<dbReference type="EMBL" id="QFOD01000008">
    <property type="protein sequence ID" value="PZP32512.1"/>
    <property type="molecule type" value="Genomic_DNA"/>
</dbReference>
<dbReference type="PANTHER" id="PTHR31686">
    <property type="match status" value="1"/>
</dbReference>
<sequence length="387" mass="41090">MTPVRCAPRAFPPVSQLLADMVRHVTPNWFAVTMGTGALSLVLLAQPLGGGARSLVAEALWRFDIGVFALLLALLAARLFRHRGALHELLSHPQQSLFFGTLPMGLVPIINGIVIFAGPRHGEPAYALAQALWWLDALLSVLVAVGVPYWIFTAQEHRLERLTAALLLPIVAPEVAASSAAVLAPHLPLAQAQRVLEAGYILWGVSVPMAFSVLTVVLIRLILHKLPGREFGVTSWLTLGPIGTGALGLITLGESASHAFADSPLAAVMAAAQEFGVVGALMLWGVGLWWLASALLFTRRYLREGLPFNMGWWGFTFPLGVYTLATLGLARVTASPLLGAAGQALALLLAGLWLVVAGRTLADLAAKLLAVRLPVPAVPTAAWGRTD</sequence>
<dbReference type="InterPro" id="IPR004695">
    <property type="entry name" value="SLAC1/Mae1/Ssu1/TehA"/>
</dbReference>
<feature type="transmembrane region" description="Helical" evidence="8">
    <location>
        <begin position="310"/>
        <end position="330"/>
    </location>
</feature>
<feature type="transmembrane region" description="Helical" evidence="8">
    <location>
        <begin position="336"/>
        <end position="357"/>
    </location>
</feature>
<protein>
    <submittedName>
        <fullName evidence="9">C4-dicarboxylate ABC transporter</fullName>
    </submittedName>
</protein>
<dbReference type="InterPro" id="IPR051629">
    <property type="entry name" value="Sulfite_efflux_TDT"/>
</dbReference>
<dbReference type="GO" id="GO:0000319">
    <property type="term" value="F:sulfite transmembrane transporter activity"/>
    <property type="evidence" value="ECO:0007669"/>
    <property type="project" value="TreeGrafter"/>
</dbReference>
<proteinExistence type="inferred from homology"/>
<comment type="caution">
    <text evidence="9">The sequence shown here is derived from an EMBL/GenBank/DDBJ whole genome shotgun (WGS) entry which is preliminary data.</text>
</comment>
<evidence type="ECO:0000256" key="8">
    <source>
        <dbReference type="SAM" id="Phobius"/>
    </source>
</evidence>
<comment type="similarity">
    <text evidence="2">Belongs to the tellurite-resistance/dicarboxylate transporter (TDT) family.</text>
</comment>
<evidence type="ECO:0000256" key="5">
    <source>
        <dbReference type="ARBA" id="ARBA00022692"/>
    </source>
</evidence>
<name>A0A2W5FNG3_9BURK</name>
<keyword evidence="3" id="KW-0813">Transport</keyword>
<keyword evidence="4" id="KW-1003">Cell membrane</keyword>
<organism evidence="9 10">
    <name type="scientific">Roseateles depolymerans</name>
    <dbReference type="NCBI Taxonomy" id="76731"/>
    <lineage>
        <taxon>Bacteria</taxon>
        <taxon>Pseudomonadati</taxon>
        <taxon>Pseudomonadota</taxon>
        <taxon>Betaproteobacteria</taxon>
        <taxon>Burkholderiales</taxon>
        <taxon>Sphaerotilaceae</taxon>
        <taxon>Roseateles</taxon>
    </lineage>
</organism>
<accession>A0A2W5FNG3</accession>
<dbReference type="PANTHER" id="PTHR31686:SF1">
    <property type="entry name" value="SULFITE EFFLUX PUMP SSU1"/>
    <property type="match status" value="1"/>
</dbReference>
<evidence type="ECO:0000256" key="4">
    <source>
        <dbReference type="ARBA" id="ARBA00022475"/>
    </source>
</evidence>
<evidence type="ECO:0000256" key="6">
    <source>
        <dbReference type="ARBA" id="ARBA00022989"/>
    </source>
</evidence>
<reference evidence="9 10" key="1">
    <citation type="submission" date="2017-08" db="EMBL/GenBank/DDBJ databases">
        <title>Infants hospitalized years apart are colonized by the same room-sourced microbial strains.</title>
        <authorList>
            <person name="Brooks B."/>
            <person name="Olm M.R."/>
            <person name="Firek B.A."/>
            <person name="Baker R."/>
            <person name="Thomas B.C."/>
            <person name="Morowitz M.J."/>
            <person name="Banfield J.F."/>
        </authorList>
    </citation>
    <scope>NUCLEOTIDE SEQUENCE [LARGE SCALE GENOMIC DNA]</scope>
    <source>
        <strain evidence="9">S2_012_000_R2_81</strain>
    </source>
</reference>
<feature type="transmembrane region" description="Helical" evidence="8">
    <location>
        <begin position="200"/>
        <end position="223"/>
    </location>
</feature>
<dbReference type="AlphaFoldDB" id="A0A2W5FNG3"/>
<dbReference type="Pfam" id="PF03595">
    <property type="entry name" value="SLAC1"/>
    <property type="match status" value="1"/>
</dbReference>
<evidence type="ECO:0000313" key="10">
    <source>
        <dbReference type="Proteomes" id="UP000249633"/>
    </source>
</evidence>
<feature type="transmembrane region" description="Helical" evidence="8">
    <location>
        <begin position="131"/>
        <end position="152"/>
    </location>
</feature>
<keyword evidence="7 8" id="KW-0472">Membrane</keyword>
<feature type="transmembrane region" description="Helical" evidence="8">
    <location>
        <begin position="235"/>
        <end position="255"/>
    </location>
</feature>
<evidence type="ECO:0000256" key="3">
    <source>
        <dbReference type="ARBA" id="ARBA00022448"/>
    </source>
</evidence>
<dbReference type="CDD" id="cd09318">
    <property type="entry name" value="TDT_SSU1"/>
    <property type="match status" value="1"/>
</dbReference>
<evidence type="ECO:0000256" key="1">
    <source>
        <dbReference type="ARBA" id="ARBA00004651"/>
    </source>
</evidence>
<dbReference type="Gene3D" id="1.50.10.150">
    <property type="entry name" value="Voltage-dependent anion channel"/>
    <property type="match status" value="1"/>
</dbReference>
<feature type="transmembrane region" description="Helical" evidence="8">
    <location>
        <begin position="164"/>
        <end position="188"/>
    </location>
</feature>
<keyword evidence="6 8" id="KW-1133">Transmembrane helix</keyword>
<dbReference type="Proteomes" id="UP000249633">
    <property type="component" value="Unassembled WGS sequence"/>
</dbReference>
<feature type="transmembrane region" description="Helical" evidence="8">
    <location>
        <begin position="275"/>
        <end position="298"/>
    </location>
</feature>
<evidence type="ECO:0000313" key="9">
    <source>
        <dbReference type="EMBL" id="PZP32512.1"/>
    </source>
</evidence>